<feature type="region of interest" description="Disordered" evidence="3">
    <location>
        <begin position="345"/>
        <end position="368"/>
    </location>
</feature>
<feature type="region of interest" description="Disordered" evidence="3">
    <location>
        <begin position="406"/>
        <end position="433"/>
    </location>
</feature>
<evidence type="ECO:0000256" key="1">
    <source>
        <dbReference type="ARBA" id="ARBA00023125"/>
    </source>
</evidence>
<dbReference type="Pfam" id="PF00250">
    <property type="entry name" value="Forkhead"/>
    <property type="match status" value="1"/>
</dbReference>
<feature type="region of interest" description="Disordered" evidence="3">
    <location>
        <begin position="647"/>
        <end position="702"/>
    </location>
</feature>
<evidence type="ECO:0000259" key="4">
    <source>
        <dbReference type="PROSITE" id="PS50039"/>
    </source>
</evidence>
<evidence type="ECO:0000313" key="5">
    <source>
        <dbReference type="EMBL" id="KAG9684284.1"/>
    </source>
</evidence>
<dbReference type="GO" id="GO:0043565">
    <property type="term" value="F:sequence-specific DNA binding"/>
    <property type="evidence" value="ECO:0007669"/>
    <property type="project" value="InterPro"/>
</dbReference>
<feature type="region of interest" description="Disordered" evidence="3">
    <location>
        <begin position="204"/>
        <end position="258"/>
    </location>
</feature>
<dbReference type="AlphaFoldDB" id="A0A9P8J3S5"/>
<feature type="compositionally biased region" description="Polar residues" evidence="3">
    <location>
        <begin position="413"/>
        <end position="433"/>
    </location>
</feature>
<feature type="region of interest" description="Disordered" evidence="3">
    <location>
        <begin position="566"/>
        <end position="600"/>
    </location>
</feature>
<dbReference type="SUPFAM" id="SSF46785">
    <property type="entry name" value="Winged helix' DNA-binding domain"/>
    <property type="match status" value="1"/>
</dbReference>
<dbReference type="GO" id="GO:0005634">
    <property type="term" value="C:nucleus"/>
    <property type="evidence" value="ECO:0007669"/>
    <property type="project" value="UniProtKB-SubCell"/>
</dbReference>
<keyword evidence="1 2" id="KW-0238">DNA-binding</keyword>
<protein>
    <recommendedName>
        <fullName evidence="4">Fork-head domain-containing protein</fullName>
    </recommendedName>
</protein>
<keyword evidence="2" id="KW-0539">Nucleus</keyword>
<dbReference type="InterPro" id="IPR036390">
    <property type="entry name" value="WH_DNA-bd_sf"/>
</dbReference>
<comment type="subcellular location">
    <subcellularLocation>
        <location evidence="2">Nucleus</location>
    </subcellularLocation>
</comment>
<comment type="caution">
    <text evidence="5">The sequence shown here is derived from an EMBL/GenBank/DDBJ whole genome shotgun (WGS) entry which is preliminary data.</text>
</comment>
<feature type="compositionally biased region" description="Polar residues" evidence="3">
    <location>
        <begin position="212"/>
        <end position="244"/>
    </location>
</feature>
<dbReference type="EMBL" id="JAHFXF010000648">
    <property type="protein sequence ID" value="KAG9684284.1"/>
    <property type="molecule type" value="Genomic_DNA"/>
</dbReference>
<feature type="compositionally biased region" description="Basic and acidic residues" evidence="3">
    <location>
        <begin position="692"/>
        <end position="702"/>
    </location>
</feature>
<feature type="compositionally biased region" description="Basic and acidic residues" evidence="3">
    <location>
        <begin position="585"/>
        <end position="600"/>
    </location>
</feature>
<proteinExistence type="predicted"/>
<reference evidence="5" key="1">
    <citation type="journal article" date="2021" name="J Fungi (Basel)">
        <title>Virulence traits and population genomics of the black yeast Aureobasidium melanogenum.</title>
        <authorList>
            <person name="Cernosa A."/>
            <person name="Sun X."/>
            <person name="Gostincar C."/>
            <person name="Fang C."/>
            <person name="Gunde-Cimerman N."/>
            <person name="Song Z."/>
        </authorList>
    </citation>
    <scope>NUCLEOTIDE SEQUENCE</scope>
    <source>
        <strain evidence="5">EXF-9911</strain>
    </source>
</reference>
<dbReference type="PROSITE" id="PS50039">
    <property type="entry name" value="FORK_HEAD_3"/>
    <property type="match status" value="1"/>
</dbReference>
<feature type="region of interest" description="Disordered" evidence="3">
    <location>
        <begin position="1"/>
        <end position="142"/>
    </location>
</feature>
<dbReference type="InterPro" id="IPR001766">
    <property type="entry name" value="Fork_head_dom"/>
</dbReference>
<evidence type="ECO:0000313" key="6">
    <source>
        <dbReference type="Proteomes" id="UP000779574"/>
    </source>
</evidence>
<dbReference type="Proteomes" id="UP000779574">
    <property type="component" value="Unassembled WGS sequence"/>
</dbReference>
<evidence type="ECO:0000256" key="2">
    <source>
        <dbReference type="PROSITE-ProRule" id="PRU00089"/>
    </source>
</evidence>
<dbReference type="GO" id="GO:0003700">
    <property type="term" value="F:DNA-binding transcription factor activity"/>
    <property type="evidence" value="ECO:0007669"/>
    <property type="project" value="InterPro"/>
</dbReference>
<feature type="compositionally biased region" description="Polar residues" evidence="3">
    <location>
        <begin position="131"/>
        <end position="142"/>
    </location>
</feature>
<gene>
    <name evidence="5" type="ORF">KCU76_g12527</name>
</gene>
<dbReference type="InterPro" id="IPR036388">
    <property type="entry name" value="WH-like_DNA-bd_sf"/>
</dbReference>
<organism evidence="5 6">
    <name type="scientific">Aureobasidium melanogenum</name>
    <name type="common">Aureobasidium pullulans var. melanogenum</name>
    <dbReference type="NCBI Taxonomy" id="46634"/>
    <lineage>
        <taxon>Eukaryota</taxon>
        <taxon>Fungi</taxon>
        <taxon>Dikarya</taxon>
        <taxon>Ascomycota</taxon>
        <taxon>Pezizomycotina</taxon>
        <taxon>Dothideomycetes</taxon>
        <taxon>Dothideomycetidae</taxon>
        <taxon>Dothideales</taxon>
        <taxon>Saccotheciaceae</taxon>
        <taxon>Aureobasidium</taxon>
    </lineage>
</organism>
<dbReference type="SMART" id="SM00339">
    <property type="entry name" value="FH"/>
    <property type="match status" value="1"/>
</dbReference>
<dbReference type="Gene3D" id="1.10.10.10">
    <property type="entry name" value="Winged helix-like DNA-binding domain superfamily/Winged helix DNA-binding domain"/>
    <property type="match status" value="1"/>
</dbReference>
<feature type="non-terminal residue" evidence="5">
    <location>
        <position position="877"/>
    </location>
</feature>
<feature type="DNA-binding region" description="Fork-head" evidence="2">
    <location>
        <begin position="139"/>
        <end position="199"/>
    </location>
</feature>
<accession>A0A9P8J3S5</accession>
<feature type="domain" description="Fork-head" evidence="4">
    <location>
        <begin position="139"/>
        <end position="199"/>
    </location>
</feature>
<sequence length="877" mass="97887">MQPPTKRRKIDSPAATAPSNGEIASRPDASCKEIPESPQDSPGAAQDGPSLKPMPFTQRPRFAPFLIENVEQVNVKTPTQTKFTQRPRFSSSLLDLEEQRTIQSAKPTPKPETKRKRPWSPSFIAQPETEPGTQSKNRSSTRKYSQLIGMALHSARDNCLNTEQIYKWIIDNVPGFDLEDVTWRDGVWVTLTVVEDFVRRDGNLEGPWTLRDGSSTEYSPRNHLSSPASINDSSSKLGNGNDAQVKQGGDDFAPLGTDHDLEISDFKPSWKPLSQASTSRLIRAGSETNSALPSTIEETIDIIDLTMEEDEPLPPVVRSRSSQKPIAARSIISLLHDTPEEVVENKERSTFVGSREPTRSKTTSVTSLRKSLTPFTDRIVENASKETIESLPGTEKWEVARRHISNLLGSPPKATTSTDTETTNLKSPPKLPTSSISVFPQPLESAVALTRQSPEHDFHLKEKPVEPNMSDTRIPMQSVEMIQPAPVSTGTTQQPTVEDHALQEPVPTTNDQVMPMDIDTPEESLEPNSNSSVIVKPAQAPDQVINGVEARPAPDLVESFIQEQPLNEPRSQQRLPPVEPIQQEPLHEDPPAEESRAEEQLIRESLMKVYTNSAAQTDSPAAYSFALGKITQISLEPQAPVKVVPQTVRETADSTTQTENLPELQAAPIPQPPLPPVQSTTTQGETTKSSKRKTDKDKRPLTQARVDKWALKLLDSFMYPTKDNWSSEALKHRDLLWPEHLETPPRLNPDPLTFDHEAKMEEIRARPTRKQIFGKVALSRVAGNDALTKLNEIKLGKQRIDEVNIYKGYTEEEIEEEKRLNEQEGYYNTVEELLGLPQQVVPQIYEQQLAFRDYAPKNKSGRIGRAKHIYKIGPNAR</sequence>
<dbReference type="OrthoDB" id="5431456at2759"/>
<evidence type="ECO:0000256" key="3">
    <source>
        <dbReference type="SAM" id="MobiDB-lite"/>
    </source>
</evidence>
<reference evidence="5" key="2">
    <citation type="submission" date="2021-08" db="EMBL/GenBank/DDBJ databases">
        <authorList>
            <person name="Gostincar C."/>
            <person name="Sun X."/>
            <person name="Song Z."/>
            <person name="Gunde-Cimerman N."/>
        </authorList>
    </citation>
    <scope>NUCLEOTIDE SEQUENCE</scope>
    <source>
        <strain evidence="5">EXF-9911</strain>
    </source>
</reference>
<name>A0A9P8J3S5_AURME</name>
<feature type="compositionally biased region" description="Polar residues" evidence="3">
    <location>
        <begin position="71"/>
        <end position="93"/>
    </location>
</feature>